<keyword evidence="2" id="KW-0732">Signal</keyword>
<dbReference type="Proteomes" id="UP001497623">
    <property type="component" value="Unassembled WGS sequence"/>
</dbReference>
<dbReference type="PANTHER" id="PTHR41158">
    <property type="entry name" value="AGAP010294-PA"/>
    <property type="match status" value="1"/>
</dbReference>
<reference evidence="3 4" key="1">
    <citation type="submission" date="2024-05" db="EMBL/GenBank/DDBJ databases">
        <authorList>
            <person name="Wallberg A."/>
        </authorList>
    </citation>
    <scope>NUCLEOTIDE SEQUENCE [LARGE SCALE GENOMIC DNA]</scope>
</reference>
<evidence type="ECO:0000256" key="2">
    <source>
        <dbReference type="SAM" id="SignalP"/>
    </source>
</evidence>
<keyword evidence="4" id="KW-1185">Reference proteome</keyword>
<dbReference type="PANTHER" id="PTHR41158:SF2">
    <property type="entry name" value="AGAP010294-PA"/>
    <property type="match status" value="1"/>
</dbReference>
<gene>
    <name evidence="3" type="ORF">MNOR_LOCUS15383</name>
</gene>
<sequence length="281" mass="30734">MGSLTISFRWSLLAVLVSCFAASMAMSNMTTSVVVPFLPRSMEDHVDDLYLDDLELASPHLLQSLVEEARSNEISILDTVRSNFARYIDEHAHALRESSSSGRTFASLEVALLSLAFLTFAVFLIDLVQDLFNSSSSGRSNRLRRDTQDETTSSSLPDEESTTDLIVLVLSSIDTVANAYNGGTNPDCGQKFLCHLNRSGWNAPGLLGEGANYAASAILSVFTGTKFEEGIGAAQMGRDQEDCKQHYTECPSVIRNFIPKSEDPSQPTDERIDIDAEEESS</sequence>
<dbReference type="EMBL" id="CAXKWB010009603">
    <property type="protein sequence ID" value="CAL4095317.1"/>
    <property type="molecule type" value="Genomic_DNA"/>
</dbReference>
<accession>A0AAV2QR81</accession>
<proteinExistence type="predicted"/>
<organism evidence="3 4">
    <name type="scientific">Meganyctiphanes norvegica</name>
    <name type="common">Northern krill</name>
    <name type="synonym">Thysanopoda norvegica</name>
    <dbReference type="NCBI Taxonomy" id="48144"/>
    <lineage>
        <taxon>Eukaryota</taxon>
        <taxon>Metazoa</taxon>
        <taxon>Ecdysozoa</taxon>
        <taxon>Arthropoda</taxon>
        <taxon>Crustacea</taxon>
        <taxon>Multicrustacea</taxon>
        <taxon>Malacostraca</taxon>
        <taxon>Eumalacostraca</taxon>
        <taxon>Eucarida</taxon>
        <taxon>Euphausiacea</taxon>
        <taxon>Euphausiidae</taxon>
        <taxon>Meganyctiphanes</taxon>
    </lineage>
</organism>
<feature type="chain" id="PRO_5043999418" evidence="2">
    <location>
        <begin position="26"/>
        <end position="281"/>
    </location>
</feature>
<dbReference type="AlphaFoldDB" id="A0AAV2QR81"/>
<feature type="compositionally biased region" description="Basic and acidic residues" evidence="1">
    <location>
        <begin position="260"/>
        <end position="274"/>
    </location>
</feature>
<feature type="region of interest" description="Disordered" evidence="1">
    <location>
        <begin position="136"/>
        <end position="159"/>
    </location>
</feature>
<comment type="caution">
    <text evidence="3">The sequence shown here is derived from an EMBL/GenBank/DDBJ whole genome shotgun (WGS) entry which is preliminary data.</text>
</comment>
<name>A0AAV2QR81_MEGNR</name>
<protein>
    <submittedName>
        <fullName evidence="3">Uncharacterized protein</fullName>
    </submittedName>
</protein>
<feature type="signal peptide" evidence="2">
    <location>
        <begin position="1"/>
        <end position="25"/>
    </location>
</feature>
<evidence type="ECO:0000313" key="3">
    <source>
        <dbReference type="EMBL" id="CAL4095317.1"/>
    </source>
</evidence>
<evidence type="ECO:0000256" key="1">
    <source>
        <dbReference type="SAM" id="MobiDB-lite"/>
    </source>
</evidence>
<feature type="region of interest" description="Disordered" evidence="1">
    <location>
        <begin position="257"/>
        <end position="281"/>
    </location>
</feature>
<evidence type="ECO:0000313" key="4">
    <source>
        <dbReference type="Proteomes" id="UP001497623"/>
    </source>
</evidence>